<dbReference type="AlphaFoldDB" id="A0A8X6QE01"/>
<sequence length="94" mass="10746">MEDANSKNSKLSSVAIEATRPEILTEVLTARHVYTCKQSESLRSFVAAFLHPTFISVCGNTGPMETKRFPEFRSDDLRRHYAKSVFFFVILFLL</sequence>
<organism evidence="1 2">
    <name type="scientific">Nephila pilipes</name>
    <name type="common">Giant wood spider</name>
    <name type="synonym">Nephila maculata</name>
    <dbReference type="NCBI Taxonomy" id="299642"/>
    <lineage>
        <taxon>Eukaryota</taxon>
        <taxon>Metazoa</taxon>
        <taxon>Ecdysozoa</taxon>
        <taxon>Arthropoda</taxon>
        <taxon>Chelicerata</taxon>
        <taxon>Arachnida</taxon>
        <taxon>Araneae</taxon>
        <taxon>Araneomorphae</taxon>
        <taxon>Entelegynae</taxon>
        <taxon>Araneoidea</taxon>
        <taxon>Nephilidae</taxon>
        <taxon>Nephila</taxon>
    </lineage>
</organism>
<protein>
    <submittedName>
        <fullName evidence="1">Uncharacterized protein</fullName>
    </submittedName>
</protein>
<accession>A0A8X6QE01</accession>
<comment type="caution">
    <text evidence="1">The sequence shown here is derived from an EMBL/GenBank/DDBJ whole genome shotgun (WGS) entry which is preliminary data.</text>
</comment>
<name>A0A8X6QE01_NEPPI</name>
<reference evidence="1" key="1">
    <citation type="submission" date="2020-08" db="EMBL/GenBank/DDBJ databases">
        <title>Multicomponent nature underlies the extraordinary mechanical properties of spider dragline silk.</title>
        <authorList>
            <person name="Kono N."/>
            <person name="Nakamura H."/>
            <person name="Mori M."/>
            <person name="Yoshida Y."/>
            <person name="Ohtoshi R."/>
            <person name="Malay A.D."/>
            <person name="Moran D.A.P."/>
            <person name="Tomita M."/>
            <person name="Numata K."/>
            <person name="Arakawa K."/>
        </authorList>
    </citation>
    <scope>NUCLEOTIDE SEQUENCE</scope>
</reference>
<dbReference type="Proteomes" id="UP000887013">
    <property type="component" value="Unassembled WGS sequence"/>
</dbReference>
<proteinExistence type="predicted"/>
<evidence type="ECO:0000313" key="2">
    <source>
        <dbReference type="Proteomes" id="UP000887013"/>
    </source>
</evidence>
<gene>
    <name evidence="1" type="ORF">NPIL_330341</name>
</gene>
<evidence type="ECO:0000313" key="1">
    <source>
        <dbReference type="EMBL" id="GFU13812.1"/>
    </source>
</evidence>
<dbReference type="EMBL" id="BMAW01029797">
    <property type="protein sequence ID" value="GFU13812.1"/>
    <property type="molecule type" value="Genomic_DNA"/>
</dbReference>
<keyword evidence="2" id="KW-1185">Reference proteome</keyword>